<dbReference type="SUPFAM" id="SSF48008">
    <property type="entry name" value="GntR ligand-binding domain-like"/>
    <property type="match status" value="1"/>
</dbReference>
<dbReference type="InterPro" id="IPR036388">
    <property type="entry name" value="WH-like_DNA-bd_sf"/>
</dbReference>
<dbReference type="SUPFAM" id="SSF46785">
    <property type="entry name" value="Winged helix' DNA-binding domain"/>
    <property type="match status" value="1"/>
</dbReference>
<gene>
    <name evidence="5" type="ORF">ACFSXZ_00800</name>
</gene>
<dbReference type="Gene3D" id="1.20.120.530">
    <property type="entry name" value="GntR ligand-binding domain-like"/>
    <property type="match status" value="1"/>
</dbReference>
<dbReference type="InterPro" id="IPR036390">
    <property type="entry name" value="WH_DNA-bd_sf"/>
</dbReference>
<dbReference type="RefSeq" id="WP_378260129.1">
    <property type="nucleotide sequence ID" value="NZ_JBHUKR010000002.1"/>
</dbReference>
<keyword evidence="6" id="KW-1185">Reference proteome</keyword>
<dbReference type="SMART" id="SM00345">
    <property type="entry name" value="HTH_GNTR"/>
    <property type="match status" value="1"/>
</dbReference>
<dbReference type="Pfam" id="PF00392">
    <property type="entry name" value="GntR"/>
    <property type="match status" value="1"/>
</dbReference>
<evidence type="ECO:0000256" key="1">
    <source>
        <dbReference type="ARBA" id="ARBA00023015"/>
    </source>
</evidence>
<dbReference type="InterPro" id="IPR011711">
    <property type="entry name" value="GntR_C"/>
</dbReference>
<dbReference type="Gene3D" id="1.10.10.10">
    <property type="entry name" value="Winged helix-like DNA-binding domain superfamily/Winged helix DNA-binding domain"/>
    <property type="match status" value="1"/>
</dbReference>
<protein>
    <submittedName>
        <fullName evidence="5">GntR family transcriptional regulator</fullName>
    </submittedName>
</protein>
<evidence type="ECO:0000313" key="5">
    <source>
        <dbReference type="EMBL" id="MFD2414864.1"/>
    </source>
</evidence>
<accession>A0ABW5FIP2</accession>
<dbReference type="Pfam" id="PF07729">
    <property type="entry name" value="FCD"/>
    <property type="match status" value="1"/>
</dbReference>
<dbReference type="InterPro" id="IPR008920">
    <property type="entry name" value="TF_FadR/GntR_C"/>
</dbReference>
<organism evidence="5 6">
    <name type="scientific">Amycolatopsis pigmentata</name>
    <dbReference type="NCBI Taxonomy" id="450801"/>
    <lineage>
        <taxon>Bacteria</taxon>
        <taxon>Bacillati</taxon>
        <taxon>Actinomycetota</taxon>
        <taxon>Actinomycetes</taxon>
        <taxon>Pseudonocardiales</taxon>
        <taxon>Pseudonocardiaceae</taxon>
        <taxon>Amycolatopsis</taxon>
    </lineage>
</organism>
<proteinExistence type="predicted"/>
<feature type="domain" description="HTH gntR-type" evidence="4">
    <location>
        <begin position="12"/>
        <end position="79"/>
    </location>
</feature>
<keyword evidence="1" id="KW-0805">Transcription regulation</keyword>
<dbReference type="PANTHER" id="PTHR43537">
    <property type="entry name" value="TRANSCRIPTIONAL REGULATOR, GNTR FAMILY"/>
    <property type="match status" value="1"/>
</dbReference>
<keyword evidence="3" id="KW-0804">Transcription</keyword>
<dbReference type="PROSITE" id="PS50949">
    <property type="entry name" value="HTH_GNTR"/>
    <property type="match status" value="1"/>
</dbReference>
<sequence>MTSRQPEGEVSNSASELAYKVLLGGIADGTYPPGTWVREPAVMAATGVSRTPVREALNRLQAEGVVELHRHRGALVIGWTAEDLDNLFDLRLALEGYGARRAAERGSAEQLKTLRKLCDVMEELLPSAGESELQRLGELCVEFHTELSRASGNRQLAAQLPRVLSPPFVSEAFHHHTLAELAKSFEHHRELVQALEARDSEWAEAVMRAHLRHGRQSLHRMEADRVWMLGESSSSGNNDAAVEPGLAE</sequence>
<dbReference type="PANTHER" id="PTHR43537:SF49">
    <property type="entry name" value="TRANSCRIPTIONAL REGULATORY PROTEIN"/>
    <property type="match status" value="1"/>
</dbReference>
<dbReference type="Proteomes" id="UP001597417">
    <property type="component" value="Unassembled WGS sequence"/>
</dbReference>
<evidence type="ECO:0000256" key="3">
    <source>
        <dbReference type="ARBA" id="ARBA00023163"/>
    </source>
</evidence>
<comment type="caution">
    <text evidence="5">The sequence shown here is derived from an EMBL/GenBank/DDBJ whole genome shotgun (WGS) entry which is preliminary data.</text>
</comment>
<name>A0ABW5FIP2_9PSEU</name>
<reference evidence="6" key="1">
    <citation type="journal article" date="2019" name="Int. J. Syst. Evol. Microbiol.">
        <title>The Global Catalogue of Microorganisms (GCM) 10K type strain sequencing project: providing services to taxonomists for standard genome sequencing and annotation.</title>
        <authorList>
            <consortium name="The Broad Institute Genomics Platform"/>
            <consortium name="The Broad Institute Genome Sequencing Center for Infectious Disease"/>
            <person name="Wu L."/>
            <person name="Ma J."/>
        </authorList>
    </citation>
    <scope>NUCLEOTIDE SEQUENCE [LARGE SCALE GENOMIC DNA]</scope>
    <source>
        <strain evidence="6">CGMCC 4.7645</strain>
    </source>
</reference>
<keyword evidence="2" id="KW-0238">DNA-binding</keyword>
<dbReference type="SMART" id="SM00895">
    <property type="entry name" value="FCD"/>
    <property type="match status" value="1"/>
</dbReference>
<evidence type="ECO:0000313" key="6">
    <source>
        <dbReference type="Proteomes" id="UP001597417"/>
    </source>
</evidence>
<dbReference type="EMBL" id="JBHUKR010000002">
    <property type="protein sequence ID" value="MFD2414864.1"/>
    <property type="molecule type" value="Genomic_DNA"/>
</dbReference>
<dbReference type="InterPro" id="IPR000524">
    <property type="entry name" value="Tscrpt_reg_HTH_GntR"/>
</dbReference>
<evidence type="ECO:0000256" key="2">
    <source>
        <dbReference type="ARBA" id="ARBA00023125"/>
    </source>
</evidence>
<evidence type="ECO:0000259" key="4">
    <source>
        <dbReference type="PROSITE" id="PS50949"/>
    </source>
</evidence>